<feature type="transmembrane region" description="Helical" evidence="1">
    <location>
        <begin position="120"/>
        <end position="137"/>
    </location>
</feature>
<evidence type="ECO:0000313" key="2">
    <source>
        <dbReference type="EMBL" id="OPX42794.1"/>
    </source>
</evidence>
<feature type="transmembrane region" description="Helical" evidence="1">
    <location>
        <begin position="38"/>
        <end position="60"/>
    </location>
</feature>
<organism evidence="2 3">
    <name type="scientific">Ruminiclostridium hungatei</name>
    <name type="common">Clostridium hungatei</name>
    <dbReference type="NCBI Taxonomy" id="48256"/>
    <lineage>
        <taxon>Bacteria</taxon>
        <taxon>Bacillati</taxon>
        <taxon>Bacillota</taxon>
        <taxon>Clostridia</taxon>
        <taxon>Eubacteriales</taxon>
        <taxon>Oscillospiraceae</taxon>
        <taxon>Ruminiclostridium</taxon>
    </lineage>
</organism>
<keyword evidence="1" id="KW-0472">Membrane</keyword>
<feature type="transmembrane region" description="Helical" evidence="1">
    <location>
        <begin position="81"/>
        <end position="100"/>
    </location>
</feature>
<dbReference type="EMBL" id="MZGX01000024">
    <property type="protein sequence ID" value="OPX42794.1"/>
    <property type="molecule type" value="Genomic_DNA"/>
</dbReference>
<accession>A0A1V4SG74</accession>
<dbReference type="InterPro" id="IPR049713">
    <property type="entry name" value="Pr6Pr-like"/>
</dbReference>
<dbReference type="NCBIfam" id="NF038065">
    <property type="entry name" value="Pr6Pr"/>
    <property type="match status" value="1"/>
</dbReference>
<proteinExistence type="predicted"/>
<sequence>MCIHNRLYALIFRIVFLAGCGMGLYLNSGLPSGKPAPYMLIFYTIQSNVLCFLFFSCLLLKTLLDIRTRGIKGVTVFLPHFKGAVTLAVAVTFLVYHFVLVPRFVSDSGHTYILLNWQNVLVHYFVPIATVADWLLFDKKLSFRWFDPMFWLLLPLNYFLFVLIRARIGGIIEIVKSPYPYFFIDVDLLGWIEVLKNACILIFFFLLLGYFIYLIDKVGFRRRRPKFGAMQPK</sequence>
<dbReference type="STRING" id="48256.CLHUN_32780"/>
<feature type="transmembrane region" description="Helical" evidence="1">
    <location>
        <begin position="149"/>
        <end position="168"/>
    </location>
</feature>
<gene>
    <name evidence="2" type="ORF">CLHUN_32780</name>
</gene>
<keyword evidence="1" id="KW-0812">Transmembrane</keyword>
<evidence type="ECO:0000256" key="1">
    <source>
        <dbReference type="SAM" id="Phobius"/>
    </source>
</evidence>
<dbReference type="OrthoDB" id="2339644at2"/>
<evidence type="ECO:0000313" key="3">
    <source>
        <dbReference type="Proteomes" id="UP000191554"/>
    </source>
</evidence>
<keyword evidence="1" id="KW-1133">Transmembrane helix</keyword>
<protein>
    <recommendedName>
        <fullName evidence="4">FAR-17a/AIG1-like protein</fullName>
    </recommendedName>
</protein>
<evidence type="ECO:0008006" key="4">
    <source>
        <dbReference type="Google" id="ProtNLM"/>
    </source>
</evidence>
<reference evidence="2 3" key="1">
    <citation type="submission" date="2017-03" db="EMBL/GenBank/DDBJ databases">
        <title>Genome sequence of Clostridium hungatei DSM 14427.</title>
        <authorList>
            <person name="Poehlein A."/>
            <person name="Daniel R."/>
        </authorList>
    </citation>
    <scope>NUCLEOTIDE SEQUENCE [LARGE SCALE GENOMIC DNA]</scope>
    <source>
        <strain evidence="2 3">DSM 14427</strain>
    </source>
</reference>
<keyword evidence="3" id="KW-1185">Reference proteome</keyword>
<feature type="transmembrane region" description="Helical" evidence="1">
    <location>
        <begin position="7"/>
        <end position="26"/>
    </location>
</feature>
<feature type="transmembrane region" description="Helical" evidence="1">
    <location>
        <begin position="188"/>
        <end position="215"/>
    </location>
</feature>
<dbReference type="Proteomes" id="UP000191554">
    <property type="component" value="Unassembled WGS sequence"/>
</dbReference>
<dbReference type="AlphaFoldDB" id="A0A1V4SG74"/>
<name>A0A1V4SG74_RUMHU</name>
<comment type="caution">
    <text evidence="2">The sequence shown here is derived from an EMBL/GenBank/DDBJ whole genome shotgun (WGS) entry which is preliminary data.</text>
</comment>